<keyword evidence="2" id="KW-0808">Transferase</keyword>
<feature type="domain" description="MobA-like NTP transferase" evidence="1">
    <location>
        <begin position="6"/>
        <end position="170"/>
    </location>
</feature>
<reference evidence="2 3" key="1">
    <citation type="submission" date="2020-01" db="EMBL/GenBank/DDBJ databases">
        <title>Paenibacillus soybeanensis sp. nov. isolated from the nodules of soybean (Glycine max(L.) Merr).</title>
        <authorList>
            <person name="Wang H."/>
        </authorList>
    </citation>
    <scope>NUCLEOTIDE SEQUENCE [LARGE SCALE GENOMIC DNA]</scope>
    <source>
        <strain evidence="2 3">T1</strain>
    </source>
</reference>
<dbReference type="SUPFAM" id="SSF53448">
    <property type="entry name" value="Nucleotide-diphospho-sugar transferases"/>
    <property type="match status" value="1"/>
</dbReference>
<evidence type="ECO:0000313" key="2">
    <source>
        <dbReference type="EMBL" id="NBD24297.1"/>
    </source>
</evidence>
<dbReference type="EMBL" id="JAAAMV010000005">
    <property type="protein sequence ID" value="NBD24297.1"/>
    <property type="molecule type" value="Genomic_DNA"/>
</dbReference>
<dbReference type="Gene3D" id="3.90.550.10">
    <property type="entry name" value="Spore Coat Polysaccharide Biosynthesis Protein SpsA, Chain A"/>
    <property type="match status" value="1"/>
</dbReference>
<dbReference type="InterPro" id="IPR029044">
    <property type="entry name" value="Nucleotide-diphossugar_trans"/>
</dbReference>
<dbReference type="RefSeq" id="WP_161743092.1">
    <property type="nucleotide sequence ID" value="NZ_JAAAMV010000005.1"/>
</dbReference>
<dbReference type="PANTHER" id="PTHR43777">
    <property type="entry name" value="MOLYBDENUM COFACTOR CYTIDYLYLTRANSFERASE"/>
    <property type="match status" value="1"/>
</dbReference>
<proteinExistence type="predicted"/>
<gene>
    <name evidence="2" type="ORF">GT019_10480</name>
</gene>
<dbReference type="GO" id="GO:0016740">
    <property type="term" value="F:transferase activity"/>
    <property type="evidence" value="ECO:0007669"/>
    <property type="project" value="UniProtKB-KW"/>
</dbReference>
<dbReference type="Pfam" id="PF12804">
    <property type="entry name" value="NTP_transf_3"/>
    <property type="match status" value="1"/>
</dbReference>
<dbReference type="Proteomes" id="UP000665561">
    <property type="component" value="Unassembled WGS sequence"/>
</dbReference>
<sequence length="208" mass="22337">MSTIGAVILAAGMSTRMGRFKPVLPLNGQPLFRYAVDAAIAAELSPIALVGGCRSGELTALAAPIGGLDILENPDYASGMASSLRLGIRALTGRTRAAFVFLADQPLVSPRAIAAMREQYALRHNEGIRIVRPVYGGASGHPVLFDAGMYAEFEAIRGDEGGKSILAKHRERTLMLPFPNAEWGYDVDTPDDLMRAERLLALRSEADR</sequence>
<dbReference type="PANTHER" id="PTHR43777:SF1">
    <property type="entry name" value="MOLYBDENUM COFACTOR CYTIDYLYLTRANSFERASE"/>
    <property type="match status" value="1"/>
</dbReference>
<evidence type="ECO:0000313" key="3">
    <source>
        <dbReference type="Proteomes" id="UP000665561"/>
    </source>
</evidence>
<evidence type="ECO:0000259" key="1">
    <source>
        <dbReference type="Pfam" id="PF12804"/>
    </source>
</evidence>
<keyword evidence="3" id="KW-1185">Reference proteome</keyword>
<name>A0ABW9XPJ4_9BACL</name>
<organism evidence="2 3">
    <name type="scientific">Paenibacillus glycinis</name>
    <dbReference type="NCBI Taxonomy" id="2697035"/>
    <lineage>
        <taxon>Bacteria</taxon>
        <taxon>Bacillati</taxon>
        <taxon>Bacillota</taxon>
        <taxon>Bacilli</taxon>
        <taxon>Bacillales</taxon>
        <taxon>Paenibacillaceae</taxon>
        <taxon>Paenibacillus</taxon>
    </lineage>
</organism>
<dbReference type="CDD" id="cd04182">
    <property type="entry name" value="GT_2_like_f"/>
    <property type="match status" value="1"/>
</dbReference>
<protein>
    <submittedName>
        <fullName evidence="2">NTP transferase domain-containing protein</fullName>
    </submittedName>
</protein>
<accession>A0ABW9XPJ4</accession>
<comment type="caution">
    <text evidence="2">The sequence shown here is derived from an EMBL/GenBank/DDBJ whole genome shotgun (WGS) entry which is preliminary data.</text>
</comment>
<dbReference type="InterPro" id="IPR025877">
    <property type="entry name" value="MobA-like_NTP_Trfase"/>
</dbReference>